<accession>A0A9P0PZV5</accession>
<reference evidence="2" key="1">
    <citation type="submission" date="2022-03" db="EMBL/GenBank/DDBJ databases">
        <authorList>
            <person name="Sayadi A."/>
        </authorList>
    </citation>
    <scope>NUCLEOTIDE SEQUENCE</scope>
</reference>
<dbReference type="OrthoDB" id="10065579at2759"/>
<dbReference type="InterPro" id="IPR036397">
    <property type="entry name" value="RNaseH_sf"/>
</dbReference>
<organism evidence="2 3">
    <name type="scientific">Acanthoscelides obtectus</name>
    <name type="common">Bean weevil</name>
    <name type="synonym">Bruchus obtectus</name>
    <dbReference type="NCBI Taxonomy" id="200917"/>
    <lineage>
        <taxon>Eukaryota</taxon>
        <taxon>Metazoa</taxon>
        <taxon>Ecdysozoa</taxon>
        <taxon>Arthropoda</taxon>
        <taxon>Hexapoda</taxon>
        <taxon>Insecta</taxon>
        <taxon>Pterygota</taxon>
        <taxon>Neoptera</taxon>
        <taxon>Endopterygota</taxon>
        <taxon>Coleoptera</taxon>
        <taxon>Polyphaga</taxon>
        <taxon>Cucujiformia</taxon>
        <taxon>Chrysomeloidea</taxon>
        <taxon>Chrysomelidae</taxon>
        <taxon>Bruchinae</taxon>
        <taxon>Bruchini</taxon>
        <taxon>Acanthoscelides</taxon>
    </lineage>
</organism>
<dbReference type="GO" id="GO:0003676">
    <property type="term" value="F:nucleic acid binding"/>
    <property type="evidence" value="ECO:0007669"/>
    <property type="project" value="InterPro"/>
</dbReference>
<dbReference type="AlphaFoldDB" id="A0A9P0PZV5"/>
<evidence type="ECO:0000313" key="3">
    <source>
        <dbReference type="Proteomes" id="UP001152888"/>
    </source>
</evidence>
<evidence type="ECO:0000256" key="1">
    <source>
        <dbReference type="SAM" id="MobiDB-lite"/>
    </source>
</evidence>
<sequence>MPGKRLDGVARDMVVKLLKYFDREKRNNGPLLPVDAIQERVSHAMGISMRTVSRIFRESKENRKPVDQEDQAASKTKKYKPREKTKTADLPDAVKMEVKNAIYNMYSESTPKNKQYLTEENVELLEYPPYSPDLRPNDFFTFPKIKNRLRGQRFQPPEEAVDAFKNAVSDLPANEWNTCFENWFEAHDVY</sequence>
<proteinExistence type="predicted"/>
<keyword evidence="3" id="KW-1185">Reference proteome</keyword>
<protein>
    <submittedName>
        <fullName evidence="2">Uncharacterized protein</fullName>
    </submittedName>
</protein>
<dbReference type="Proteomes" id="UP001152888">
    <property type="component" value="Unassembled WGS sequence"/>
</dbReference>
<feature type="compositionally biased region" description="Basic and acidic residues" evidence="1">
    <location>
        <begin position="58"/>
        <end position="67"/>
    </location>
</feature>
<dbReference type="Gene3D" id="3.30.420.10">
    <property type="entry name" value="Ribonuclease H-like superfamily/Ribonuclease H"/>
    <property type="match status" value="1"/>
</dbReference>
<dbReference type="EMBL" id="CAKOFQ010007400">
    <property type="protein sequence ID" value="CAH2000306.1"/>
    <property type="molecule type" value="Genomic_DNA"/>
</dbReference>
<gene>
    <name evidence="2" type="ORF">ACAOBT_LOCUS25483</name>
</gene>
<name>A0A9P0PZV5_ACAOB</name>
<feature type="region of interest" description="Disordered" evidence="1">
    <location>
        <begin position="58"/>
        <end position="87"/>
    </location>
</feature>
<comment type="caution">
    <text evidence="2">The sequence shown here is derived from an EMBL/GenBank/DDBJ whole genome shotgun (WGS) entry which is preliminary data.</text>
</comment>
<evidence type="ECO:0000313" key="2">
    <source>
        <dbReference type="EMBL" id="CAH2000306.1"/>
    </source>
</evidence>